<dbReference type="AlphaFoldDB" id="A0A1H3KBK6"/>
<evidence type="ECO:0000313" key="2">
    <source>
        <dbReference type="EMBL" id="SDY48978.1"/>
    </source>
</evidence>
<feature type="transmembrane region" description="Helical" evidence="1">
    <location>
        <begin position="6"/>
        <end position="24"/>
    </location>
</feature>
<dbReference type="Proteomes" id="UP000199286">
    <property type="component" value="Unassembled WGS sequence"/>
</dbReference>
<keyword evidence="3" id="KW-1185">Reference proteome</keyword>
<sequence length="48" mass="5236">MDDLSGIALMALLFAVVPVLRGLVAPVSRAILFRRWPEEVVRDGQSGN</sequence>
<name>A0A1H3KBK6_9RHOB</name>
<gene>
    <name evidence="2" type="ORF">SAMN05444340_10917</name>
</gene>
<evidence type="ECO:0000256" key="1">
    <source>
        <dbReference type="SAM" id="Phobius"/>
    </source>
</evidence>
<proteinExistence type="predicted"/>
<keyword evidence="1" id="KW-0812">Transmembrane</keyword>
<dbReference type="RefSeq" id="WP_177177884.1">
    <property type="nucleotide sequence ID" value="NZ_FNPF01000009.1"/>
</dbReference>
<dbReference type="STRING" id="321339.SAMN05444340_10917"/>
<organism evidence="2 3">
    <name type="scientific">Citreimonas salinaria</name>
    <dbReference type="NCBI Taxonomy" id="321339"/>
    <lineage>
        <taxon>Bacteria</taxon>
        <taxon>Pseudomonadati</taxon>
        <taxon>Pseudomonadota</taxon>
        <taxon>Alphaproteobacteria</taxon>
        <taxon>Rhodobacterales</taxon>
        <taxon>Roseobacteraceae</taxon>
        <taxon>Citreimonas</taxon>
    </lineage>
</organism>
<evidence type="ECO:0000313" key="3">
    <source>
        <dbReference type="Proteomes" id="UP000199286"/>
    </source>
</evidence>
<keyword evidence="1" id="KW-1133">Transmembrane helix</keyword>
<dbReference type="EMBL" id="FNPF01000009">
    <property type="protein sequence ID" value="SDY48978.1"/>
    <property type="molecule type" value="Genomic_DNA"/>
</dbReference>
<accession>A0A1H3KBK6</accession>
<keyword evidence="1" id="KW-0472">Membrane</keyword>
<reference evidence="2 3" key="1">
    <citation type="submission" date="2016-10" db="EMBL/GenBank/DDBJ databases">
        <authorList>
            <person name="de Groot N.N."/>
        </authorList>
    </citation>
    <scope>NUCLEOTIDE SEQUENCE [LARGE SCALE GENOMIC DNA]</scope>
    <source>
        <strain evidence="2 3">DSM 26880</strain>
    </source>
</reference>
<protein>
    <submittedName>
        <fullName evidence="2">Uncharacterized protein</fullName>
    </submittedName>
</protein>